<protein>
    <submittedName>
        <fullName evidence="1">Uncharacterized protein</fullName>
    </submittedName>
</protein>
<accession>A0AAV5JLH8</accession>
<reference evidence="1 2" key="1">
    <citation type="journal article" date="2021" name="Commun. Biol.">
        <title>The genome of Shorea leprosula (Dipterocarpaceae) highlights the ecological relevance of drought in aseasonal tropical rainforests.</title>
        <authorList>
            <person name="Ng K.K.S."/>
            <person name="Kobayashi M.J."/>
            <person name="Fawcett J.A."/>
            <person name="Hatakeyama M."/>
            <person name="Paape T."/>
            <person name="Ng C.H."/>
            <person name="Ang C.C."/>
            <person name="Tnah L.H."/>
            <person name="Lee C.T."/>
            <person name="Nishiyama T."/>
            <person name="Sese J."/>
            <person name="O'Brien M.J."/>
            <person name="Copetti D."/>
            <person name="Mohd Noor M.I."/>
            <person name="Ong R.C."/>
            <person name="Putra M."/>
            <person name="Sireger I.Z."/>
            <person name="Indrioko S."/>
            <person name="Kosugi Y."/>
            <person name="Izuno A."/>
            <person name="Isagi Y."/>
            <person name="Lee S.L."/>
            <person name="Shimizu K.K."/>
        </authorList>
    </citation>
    <scope>NUCLEOTIDE SEQUENCE [LARGE SCALE GENOMIC DNA]</scope>
    <source>
        <strain evidence="1">214</strain>
    </source>
</reference>
<dbReference type="InterPro" id="IPR029063">
    <property type="entry name" value="SAM-dependent_MTases_sf"/>
</dbReference>
<dbReference type="PANTHER" id="PTHR33593">
    <property type="entry name" value="DUF1442 FAMILY PROTEIN"/>
    <property type="match status" value="1"/>
</dbReference>
<dbReference type="Gene3D" id="3.40.50.150">
    <property type="entry name" value="Vaccinia Virus protein VP39"/>
    <property type="match status" value="1"/>
</dbReference>
<dbReference type="AlphaFoldDB" id="A0AAV5JLH8"/>
<comment type="caution">
    <text evidence="1">The sequence shown here is derived from an EMBL/GenBank/DDBJ whole genome shotgun (WGS) entry which is preliminary data.</text>
</comment>
<proteinExistence type="predicted"/>
<dbReference type="EMBL" id="BPVZ01000037">
    <property type="protein sequence ID" value="GKV12920.1"/>
    <property type="molecule type" value="Genomic_DNA"/>
</dbReference>
<dbReference type="Pfam" id="PF07279">
    <property type="entry name" value="DUF1442"/>
    <property type="match status" value="1"/>
</dbReference>
<gene>
    <name evidence="1" type="ORF">SLEP1_g24003</name>
</gene>
<dbReference type="InterPro" id="IPR009902">
    <property type="entry name" value="DUF1442"/>
</dbReference>
<sequence length="183" mass="19338">MPPRLAYLRTMKMGKRGKEPDVSEFISANNAQMMVMVCSGVAGSTTLALVAAACQTGGRIVCIFPCFEYSTASEKALGSYADGVKFVVGDAKTLLRGDYKGTDFALIDCNVTDHEGVFRAAQEGAASGPGGLLVTRVGGAIASTNKVGGGSRKRSRWIVKVDKWTGEEHVFRVTAPPSKEINA</sequence>
<dbReference type="Proteomes" id="UP001054252">
    <property type="component" value="Unassembled WGS sequence"/>
</dbReference>
<name>A0AAV5JLH8_9ROSI</name>
<dbReference type="PANTHER" id="PTHR33593:SF17">
    <property type="entry name" value="DUF1442 FAMILY PROTEIN"/>
    <property type="match status" value="1"/>
</dbReference>
<keyword evidence="2" id="KW-1185">Reference proteome</keyword>
<evidence type="ECO:0000313" key="2">
    <source>
        <dbReference type="Proteomes" id="UP001054252"/>
    </source>
</evidence>
<evidence type="ECO:0000313" key="1">
    <source>
        <dbReference type="EMBL" id="GKV12920.1"/>
    </source>
</evidence>
<organism evidence="1 2">
    <name type="scientific">Rubroshorea leprosula</name>
    <dbReference type="NCBI Taxonomy" id="152421"/>
    <lineage>
        <taxon>Eukaryota</taxon>
        <taxon>Viridiplantae</taxon>
        <taxon>Streptophyta</taxon>
        <taxon>Embryophyta</taxon>
        <taxon>Tracheophyta</taxon>
        <taxon>Spermatophyta</taxon>
        <taxon>Magnoliopsida</taxon>
        <taxon>eudicotyledons</taxon>
        <taxon>Gunneridae</taxon>
        <taxon>Pentapetalae</taxon>
        <taxon>rosids</taxon>
        <taxon>malvids</taxon>
        <taxon>Malvales</taxon>
        <taxon>Dipterocarpaceae</taxon>
        <taxon>Rubroshorea</taxon>
    </lineage>
</organism>